<organism evidence="1 2">
    <name type="scientific">Aspergillus welwitschiae</name>
    <dbReference type="NCBI Taxonomy" id="1341132"/>
    <lineage>
        <taxon>Eukaryota</taxon>
        <taxon>Fungi</taxon>
        <taxon>Dikarya</taxon>
        <taxon>Ascomycota</taxon>
        <taxon>Pezizomycotina</taxon>
        <taxon>Eurotiomycetes</taxon>
        <taxon>Eurotiomycetidae</taxon>
        <taxon>Eurotiales</taxon>
        <taxon>Aspergillaceae</taxon>
        <taxon>Aspergillus</taxon>
        <taxon>Aspergillus subgen. Circumdati</taxon>
    </lineage>
</organism>
<dbReference type="RefSeq" id="XP_026619127.1">
    <property type="nucleotide sequence ID" value="XM_026772747.1"/>
</dbReference>
<dbReference type="STRING" id="1341132.A0A3F3PGT0"/>
<dbReference type="Proteomes" id="UP000253729">
    <property type="component" value="Unassembled WGS sequence"/>
</dbReference>
<name>A0A3F3PGT0_9EURO</name>
<reference evidence="1 2" key="1">
    <citation type="submission" date="2018-07" db="EMBL/GenBank/DDBJ databases">
        <title>The genomes of Aspergillus section Nigri reveals drivers in fungal speciation.</title>
        <authorList>
            <consortium name="DOE Joint Genome Institute"/>
            <person name="Vesth T.C."/>
            <person name="Nybo J."/>
            <person name="Theobald S."/>
            <person name="Brandl J."/>
            <person name="Frisvad J.C."/>
            <person name="Nielsen K.F."/>
            <person name="Lyhne E.K."/>
            <person name="Kogle M.E."/>
            <person name="Kuo A."/>
            <person name="Riley R."/>
            <person name="Clum A."/>
            <person name="Nolan M."/>
            <person name="Lipzen A."/>
            <person name="Salamov A."/>
            <person name="Henrissat B."/>
            <person name="Wiebenga A."/>
            <person name="De vries R.P."/>
            <person name="Grigoriev I.V."/>
            <person name="Mortensen U.H."/>
            <person name="Andersen M.R."/>
            <person name="Baker S.E."/>
        </authorList>
    </citation>
    <scope>NUCLEOTIDE SEQUENCE [LARGE SCALE GENOMIC DNA]</scope>
    <source>
        <strain evidence="1 2">CBS 139.54b</strain>
    </source>
</reference>
<evidence type="ECO:0000313" key="2">
    <source>
        <dbReference type="Proteomes" id="UP000253729"/>
    </source>
</evidence>
<proteinExistence type="predicted"/>
<keyword evidence="2" id="KW-1185">Reference proteome</keyword>
<accession>A0A3F3PGT0</accession>
<evidence type="ECO:0000313" key="1">
    <source>
        <dbReference type="EMBL" id="RDH26105.1"/>
    </source>
</evidence>
<sequence length="297" mass="34310">MALWRHFFWLADQHGFQIPAIAEFVPRRASLPTPQIPEGLGSTQQDDAVNRRCGIPYADTVDADRFALEGDRLWQPWESPQVTGVFFRRSQFQTFFRYLWGGNGINQATNAADESAATEEAVAVDQELPHRHLEHRMPSPSFSPTFQISCPADDDWVMTMWDHGIVPLEMPAGNLEVVITIAGHDLKRISLPNDELIINNFFNGLKERRFVIHSLDYHTVSAEPSFYLWHLRYPWERVQAILTEENVEEYTASDENQRKRRRTGIAEAIDDIAAWVDEQILNLSVPAPYPWDWDEEY</sequence>
<dbReference type="AlphaFoldDB" id="A0A3F3PGT0"/>
<protein>
    <submittedName>
        <fullName evidence="1">Uncharacterized protein</fullName>
    </submittedName>
</protein>
<dbReference type="EMBL" id="KZ852414">
    <property type="protein sequence ID" value="RDH26105.1"/>
    <property type="molecule type" value="Genomic_DNA"/>
</dbReference>
<gene>
    <name evidence="1" type="ORF">BDQ94DRAFT_176744</name>
</gene>
<dbReference type="GeneID" id="38141103"/>